<feature type="domain" description="HEPN" evidence="2">
    <location>
        <begin position="12"/>
        <end position="135"/>
    </location>
</feature>
<dbReference type="EMBL" id="LAZR01002537">
    <property type="protein sequence ID" value="KKN28746.1"/>
    <property type="molecule type" value="Genomic_DNA"/>
</dbReference>
<dbReference type="SUPFAM" id="SSF81593">
    <property type="entry name" value="Nucleotidyltransferase substrate binding subunit/domain"/>
    <property type="match status" value="1"/>
</dbReference>
<evidence type="ECO:0000259" key="2">
    <source>
        <dbReference type="PROSITE" id="PS50910"/>
    </source>
</evidence>
<accession>A0A0F9RUY8</accession>
<name>A0A0F9RUY8_9ZZZZ</name>
<dbReference type="Pfam" id="PF05168">
    <property type="entry name" value="HEPN"/>
    <property type="match status" value="1"/>
</dbReference>
<dbReference type="InterPro" id="IPR007842">
    <property type="entry name" value="HEPN_dom"/>
</dbReference>
<comment type="caution">
    <text evidence="3">The sequence shown here is derived from an EMBL/GenBank/DDBJ whole genome shotgun (WGS) entry which is preliminary data.</text>
</comment>
<gene>
    <name evidence="3" type="ORF">LCGC14_0851120</name>
</gene>
<sequence length="172" mass="20108">MTNNYTNTKEWLSLAFKNIERVIRNYEISDYSECVFKIQLSIEQLQKALIFLLGFQFHKIHDPSRILESIENNVNIKIEKEIIDRIKKVASLAKDIEGEGTATRYGIIEEGKLITPEDKYKKSEADKYSRDLKEILLNLKEIFQENPNLEEENKSLSKFIEQCEDLISNESS</sequence>
<evidence type="ECO:0000313" key="3">
    <source>
        <dbReference type="EMBL" id="KKN28746.1"/>
    </source>
</evidence>
<organism evidence="3">
    <name type="scientific">marine sediment metagenome</name>
    <dbReference type="NCBI Taxonomy" id="412755"/>
    <lineage>
        <taxon>unclassified sequences</taxon>
        <taxon>metagenomes</taxon>
        <taxon>ecological metagenomes</taxon>
    </lineage>
</organism>
<reference evidence="3" key="1">
    <citation type="journal article" date="2015" name="Nature">
        <title>Complex archaea that bridge the gap between prokaryotes and eukaryotes.</title>
        <authorList>
            <person name="Spang A."/>
            <person name="Saw J.H."/>
            <person name="Jorgensen S.L."/>
            <person name="Zaremba-Niedzwiedzka K."/>
            <person name="Martijn J."/>
            <person name="Lind A.E."/>
            <person name="van Eijk R."/>
            <person name="Schleper C."/>
            <person name="Guy L."/>
            <person name="Ettema T.J."/>
        </authorList>
    </citation>
    <scope>NUCLEOTIDE SEQUENCE</scope>
</reference>
<dbReference type="PROSITE" id="PS50910">
    <property type="entry name" value="HEPN"/>
    <property type="match status" value="1"/>
</dbReference>
<dbReference type="Gene3D" id="1.20.120.330">
    <property type="entry name" value="Nucleotidyltransferases domain 2"/>
    <property type="match status" value="1"/>
</dbReference>
<evidence type="ECO:0000256" key="1">
    <source>
        <dbReference type="SAM" id="Coils"/>
    </source>
</evidence>
<dbReference type="AlphaFoldDB" id="A0A0F9RUY8"/>
<proteinExistence type="predicted"/>
<keyword evidence="1" id="KW-0175">Coiled coil</keyword>
<feature type="coiled-coil region" evidence="1">
    <location>
        <begin position="125"/>
        <end position="169"/>
    </location>
</feature>
<protein>
    <recommendedName>
        <fullName evidence="2">HEPN domain-containing protein</fullName>
    </recommendedName>
</protein>